<evidence type="ECO:0000313" key="1">
    <source>
        <dbReference type="EMBL" id="TCU04829.1"/>
    </source>
</evidence>
<reference evidence="1 2" key="1">
    <citation type="submission" date="2019-03" db="EMBL/GenBank/DDBJ databases">
        <title>Genomic Encyclopedia of Type Strains, Phase IV (KMG-V): Genome sequencing to study the core and pangenomes of soil and plant-associated prokaryotes.</title>
        <authorList>
            <person name="Whitman W."/>
        </authorList>
    </citation>
    <scope>NUCLEOTIDE SEQUENCE [LARGE SCALE GENOMIC DNA]</scope>
    <source>
        <strain evidence="1 2">Hc14</strain>
    </source>
</reference>
<evidence type="ECO:0000313" key="2">
    <source>
        <dbReference type="Proteomes" id="UP000294576"/>
    </source>
</evidence>
<sequence>MLGKPDNLNRKVEEVFRRDSQFCDHAANAPSVAERRFDKGLALSNTASMPIRYADSEDRCHVEL</sequence>
<name>A0A4R3PQR0_RHISU</name>
<comment type="caution">
    <text evidence="1">The sequence shown here is derived from an EMBL/GenBank/DDBJ whole genome shotgun (WGS) entry which is preliminary data.</text>
</comment>
<dbReference type="AlphaFoldDB" id="A0A4R3PQR0"/>
<dbReference type="EMBL" id="SMBH01000038">
    <property type="protein sequence ID" value="TCU04829.1"/>
    <property type="molecule type" value="Genomic_DNA"/>
</dbReference>
<accession>A0A4R3PQR0</accession>
<organism evidence="1 2">
    <name type="scientific">Rhizobium sullae</name>
    <name type="common">Rhizobium hedysari</name>
    <dbReference type="NCBI Taxonomy" id="50338"/>
    <lineage>
        <taxon>Bacteria</taxon>
        <taxon>Pseudomonadati</taxon>
        <taxon>Pseudomonadota</taxon>
        <taxon>Alphaproteobacteria</taxon>
        <taxon>Hyphomicrobiales</taxon>
        <taxon>Rhizobiaceae</taxon>
        <taxon>Rhizobium/Agrobacterium group</taxon>
        <taxon>Rhizobium</taxon>
    </lineage>
</organism>
<protein>
    <submittedName>
        <fullName evidence="1">Uncharacterized protein</fullName>
    </submittedName>
</protein>
<gene>
    <name evidence="1" type="ORF">EV132_13811</name>
</gene>
<dbReference type="Proteomes" id="UP000294576">
    <property type="component" value="Unassembled WGS sequence"/>
</dbReference>
<proteinExistence type="predicted"/>